<feature type="non-terminal residue" evidence="1">
    <location>
        <position position="72"/>
    </location>
</feature>
<organism evidence="1 2">
    <name type="scientific">Dentiscutata erythropus</name>
    <dbReference type="NCBI Taxonomy" id="1348616"/>
    <lineage>
        <taxon>Eukaryota</taxon>
        <taxon>Fungi</taxon>
        <taxon>Fungi incertae sedis</taxon>
        <taxon>Mucoromycota</taxon>
        <taxon>Glomeromycotina</taxon>
        <taxon>Glomeromycetes</taxon>
        <taxon>Diversisporales</taxon>
        <taxon>Gigasporaceae</taxon>
        <taxon>Dentiscutata</taxon>
    </lineage>
</organism>
<accession>A0A9N9J4A0</accession>
<dbReference type="AlphaFoldDB" id="A0A9N9J4A0"/>
<gene>
    <name evidence="1" type="ORF">DERYTH_LOCUS17900</name>
</gene>
<dbReference type="Proteomes" id="UP000789405">
    <property type="component" value="Unassembled WGS sequence"/>
</dbReference>
<sequence length="72" mass="8568">TLLEVINSKEQRRWKNWYDTPVQDAHYNGVNSNKERIKESSCHYGERMGIEKNEYKALKYLHQSVDSGHNDE</sequence>
<reference evidence="1" key="1">
    <citation type="submission" date="2021-06" db="EMBL/GenBank/DDBJ databases">
        <authorList>
            <person name="Kallberg Y."/>
            <person name="Tangrot J."/>
            <person name="Rosling A."/>
        </authorList>
    </citation>
    <scope>NUCLEOTIDE SEQUENCE</scope>
    <source>
        <strain evidence="1">MA453B</strain>
    </source>
</reference>
<proteinExistence type="predicted"/>
<feature type="non-terminal residue" evidence="1">
    <location>
        <position position="1"/>
    </location>
</feature>
<evidence type="ECO:0000313" key="1">
    <source>
        <dbReference type="EMBL" id="CAG8761967.1"/>
    </source>
</evidence>
<evidence type="ECO:0000313" key="2">
    <source>
        <dbReference type="Proteomes" id="UP000789405"/>
    </source>
</evidence>
<protein>
    <submittedName>
        <fullName evidence="1">3641_t:CDS:1</fullName>
    </submittedName>
</protein>
<dbReference type="EMBL" id="CAJVPY010017434">
    <property type="protein sequence ID" value="CAG8761967.1"/>
    <property type="molecule type" value="Genomic_DNA"/>
</dbReference>
<keyword evidence="2" id="KW-1185">Reference proteome</keyword>
<comment type="caution">
    <text evidence="1">The sequence shown here is derived from an EMBL/GenBank/DDBJ whole genome shotgun (WGS) entry which is preliminary data.</text>
</comment>
<name>A0A9N9J4A0_9GLOM</name>